<evidence type="ECO:0000259" key="2">
    <source>
        <dbReference type="PROSITE" id="PS50835"/>
    </source>
</evidence>
<dbReference type="SUPFAM" id="SSF48726">
    <property type="entry name" value="Immunoglobulin"/>
    <property type="match status" value="1"/>
</dbReference>
<feature type="region of interest" description="Disordered" evidence="1">
    <location>
        <begin position="16"/>
        <end position="36"/>
    </location>
</feature>
<evidence type="ECO:0000313" key="3">
    <source>
        <dbReference type="EMBL" id="EEC17369.1"/>
    </source>
</evidence>
<dbReference type="VEuPathDB" id="VectorBase:ISCW022828"/>
<dbReference type="InParanoid" id="B7QEU7"/>
<dbReference type="Gene3D" id="2.60.40.10">
    <property type="entry name" value="Immunoglobulins"/>
    <property type="match status" value="1"/>
</dbReference>
<dbReference type="InterPro" id="IPR007110">
    <property type="entry name" value="Ig-like_dom"/>
</dbReference>
<dbReference type="VEuPathDB" id="VectorBase:ISCP_024636"/>
<reference evidence="3 5" key="1">
    <citation type="submission" date="2008-03" db="EMBL/GenBank/DDBJ databases">
        <title>Annotation of Ixodes scapularis.</title>
        <authorList>
            <consortium name="Ixodes scapularis Genome Project Consortium"/>
            <person name="Caler E."/>
            <person name="Hannick L.I."/>
            <person name="Bidwell S."/>
            <person name="Joardar V."/>
            <person name="Thiagarajan M."/>
            <person name="Amedeo P."/>
            <person name="Galinsky K.J."/>
            <person name="Schobel S."/>
            <person name="Inman J."/>
            <person name="Hostetler J."/>
            <person name="Miller J."/>
            <person name="Hammond M."/>
            <person name="Megy K."/>
            <person name="Lawson D."/>
            <person name="Kodira C."/>
            <person name="Sutton G."/>
            <person name="Meyer J."/>
            <person name="Hill C.A."/>
            <person name="Birren B."/>
            <person name="Nene V."/>
            <person name="Collins F."/>
            <person name="Alarcon-Chaidez F."/>
            <person name="Wikel S."/>
            <person name="Strausberg R."/>
        </authorList>
    </citation>
    <scope>NUCLEOTIDE SEQUENCE [LARGE SCALE GENOMIC DNA]</scope>
    <source>
        <strain evidence="5">Wikel</strain>
        <strain evidence="3">Wikel colony</strain>
    </source>
</reference>
<evidence type="ECO:0000313" key="5">
    <source>
        <dbReference type="Proteomes" id="UP000001555"/>
    </source>
</evidence>
<reference evidence="4" key="2">
    <citation type="submission" date="2020-05" db="UniProtKB">
        <authorList>
            <consortium name="EnsemblMetazoa"/>
        </authorList>
    </citation>
    <scope>IDENTIFICATION</scope>
    <source>
        <strain evidence="4">wikel</strain>
    </source>
</reference>
<dbReference type="EMBL" id="DS922315">
    <property type="protein sequence ID" value="EEC17369.1"/>
    <property type="molecule type" value="Genomic_DNA"/>
</dbReference>
<dbReference type="InterPro" id="IPR013783">
    <property type="entry name" value="Ig-like_fold"/>
</dbReference>
<dbReference type="PROSITE" id="PS50835">
    <property type="entry name" value="IG_LIKE"/>
    <property type="match status" value="1"/>
</dbReference>
<dbReference type="Proteomes" id="UP000001555">
    <property type="component" value="Unassembled WGS sequence"/>
</dbReference>
<sequence length="153" mass="16611">MSELALGFGAHWDNRGHPRSGRALTTPEHLTGPSFSVEPPTRVTFYNSTGALVPCTAVGQPRPDVHWVRAATGHPVRDVPGVLAARYDGTLVFSPFRAQDYRQDVHAATYRCLASNSAGTVGSRDVHVRASESRPFDVVSARLVDITLKGTRF</sequence>
<name>B7QEU7_IXOSC</name>
<keyword evidence="5" id="KW-1185">Reference proteome</keyword>
<evidence type="ECO:0000313" key="4">
    <source>
        <dbReference type="EnsemblMetazoa" id="ISCW022828-PA"/>
    </source>
</evidence>
<dbReference type="VEuPathDB" id="VectorBase:ISCI022828"/>
<dbReference type="HOGENOM" id="CLU_120158_0_0_1"/>
<protein>
    <submittedName>
        <fullName evidence="3 4">Netrin receptor DSCAM, putative</fullName>
    </submittedName>
</protein>
<dbReference type="AlphaFoldDB" id="B7QEU7"/>
<dbReference type="EMBL" id="ABJB010429959">
    <property type="status" value="NOT_ANNOTATED_CDS"/>
    <property type="molecule type" value="Genomic_DNA"/>
</dbReference>
<proteinExistence type="predicted"/>
<accession>B7QEU7</accession>
<feature type="domain" description="Ig-like" evidence="2">
    <location>
        <begin position="33"/>
        <end position="127"/>
    </location>
</feature>
<keyword evidence="3" id="KW-0675">Receptor</keyword>
<dbReference type="EnsemblMetazoa" id="ISCW022828-RA">
    <property type="protein sequence ID" value="ISCW022828-PA"/>
    <property type="gene ID" value="ISCW022828"/>
</dbReference>
<evidence type="ECO:0000256" key="1">
    <source>
        <dbReference type="SAM" id="MobiDB-lite"/>
    </source>
</evidence>
<dbReference type="OrthoDB" id="5969272at2759"/>
<gene>
    <name evidence="3" type="ORF">IscW_ISCW022828</name>
</gene>
<dbReference type="PaxDb" id="6945-B7QEU7"/>
<organism>
    <name type="scientific">Ixodes scapularis</name>
    <name type="common">Black-legged tick</name>
    <name type="synonym">Deer tick</name>
    <dbReference type="NCBI Taxonomy" id="6945"/>
    <lineage>
        <taxon>Eukaryota</taxon>
        <taxon>Metazoa</taxon>
        <taxon>Ecdysozoa</taxon>
        <taxon>Arthropoda</taxon>
        <taxon>Chelicerata</taxon>
        <taxon>Arachnida</taxon>
        <taxon>Acari</taxon>
        <taxon>Parasitiformes</taxon>
        <taxon>Ixodida</taxon>
        <taxon>Ixodoidea</taxon>
        <taxon>Ixodidae</taxon>
        <taxon>Ixodinae</taxon>
        <taxon>Ixodes</taxon>
    </lineage>
</organism>
<dbReference type="InterPro" id="IPR036179">
    <property type="entry name" value="Ig-like_dom_sf"/>
</dbReference>